<dbReference type="PANTHER" id="PTHR43271">
    <property type="entry name" value="BLL2771 PROTEIN"/>
    <property type="match status" value="1"/>
</dbReference>
<comment type="similarity">
    <text evidence="2">Belongs to the major facilitator superfamily.</text>
</comment>
<gene>
    <name evidence="10" type="ORF">EV207_1063</name>
</gene>
<sequence length="403" mass="43874">MTYIEHGKEGYWRANLALFLGGFVTFSLLYTTQPLMPVFSKAFHISPAAASLSLSLSTGALAVFMLIAAALSDTLGRKKIMVFSMFAASLITILTAFSLNFTDLLILRAVLGIMLAGVPSLAMTYVSEEFHPRSLGTAMGLYVSGNSIGGMYGRIAVGGFTDLFSWHIALVIMGGISFILSFFFWKGLPESRHFEVKKVTLRRTLTTLGGHLKNSGLLSIFFIAFTIMGGFVTLFNYIGYLLSEEPYSLSQGVIGSLFIVYLTGTFSSAWLGKRADVKGHSYIIKLSLAIMLLGVVLTIVPSLIIKIVGIAVFTFGFFGAHSVASSWVGERARHNKAQASSLYLLFYYLGSSLVGSFGGFFWSHMGWGGVSGLIIGLIIIAFGLTYFSASREKNEFRMEKDIV</sequence>
<dbReference type="CDD" id="cd17324">
    <property type="entry name" value="MFS_NepI_like"/>
    <property type="match status" value="1"/>
</dbReference>
<keyword evidence="5 8" id="KW-0812">Transmembrane</keyword>
<feature type="transmembrane region" description="Helical" evidence="8">
    <location>
        <begin position="252"/>
        <end position="271"/>
    </location>
</feature>
<evidence type="ECO:0000259" key="9">
    <source>
        <dbReference type="PROSITE" id="PS50850"/>
    </source>
</evidence>
<evidence type="ECO:0000256" key="5">
    <source>
        <dbReference type="ARBA" id="ARBA00022692"/>
    </source>
</evidence>
<dbReference type="GO" id="GO:0005886">
    <property type="term" value="C:plasma membrane"/>
    <property type="evidence" value="ECO:0007669"/>
    <property type="project" value="UniProtKB-SubCell"/>
</dbReference>
<feature type="domain" description="Major facilitator superfamily (MFS) profile" evidence="9">
    <location>
        <begin position="14"/>
        <end position="393"/>
    </location>
</feature>
<accession>A0A4R2P5P2</accession>
<proteinExistence type="inferred from homology"/>
<dbReference type="PROSITE" id="PS50850">
    <property type="entry name" value="MFS"/>
    <property type="match status" value="1"/>
</dbReference>
<keyword evidence="11" id="KW-1185">Reference proteome</keyword>
<dbReference type="OrthoDB" id="63984at2"/>
<keyword evidence="6 8" id="KW-1133">Transmembrane helix</keyword>
<dbReference type="Proteomes" id="UP000295416">
    <property type="component" value="Unassembled WGS sequence"/>
</dbReference>
<feature type="transmembrane region" description="Helical" evidence="8">
    <location>
        <begin position="50"/>
        <end position="71"/>
    </location>
</feature>
<dbReference type="InterPro" id="IPR011701">
    <property type="entry name" value="MFS"/>
</dbReference>
<feature type="transmembrane region" description="Helical" evidence="8">
    <location>
        <begin position="163"/>
        <end position="185"/>
    </location>
</feature>
<dbReference type="PANTHER" id="PTHR43271:SF1">
    <property type="entry name" value="INNER MEMBRANE TRANSPORT PROTEIN YNFM"/>
    <property type="match status" value="1"/>
</dbReference>
<dbReference type="Pfam" id="PF07690">
    <property type="entry name" value="MFS_1"/>
    <property type="match status" value="1"/>
</dbReference>
<evidence type="ECO:0000256" key="6">
    <source>
        <dbReference type="ARBA" id="ARBA00022989"/>
    </source>
</evidence>
<feature type="transmembrane region" description="Helical" evidence="8">
    <location>
        <begin position="217"/>
        <end position="240"/>
    </location>
</feature>
<evidence type="ECO:0000256" key="2">
    <source>
        <dbReference type="ARBA" id="ARBA00008335"/>
    </source>
</evidence>
<organism evidence="10 11">
    <name type="scientific">Scopulibacillus darangshiensis</name>
    <dbReference type="NCBI Taxonomy" id="442528"/>
    <lineage>
        <taxon>Bacteria</taxon>
        <taxon>Bacillati</taxon>
        <taxon>Bacillota</taxon>
        <taxon>Bacilli</taxon>
        <taxon>Bacillales</taxon>
        <taxon>Sporolactobacillaceae</taxon>
        <taxon>Scopulibacillus</taxon>
    </lineage>
</organism>
<feature type="transmembrane region" description="Helical" evidence="8">
    <location>
        <begin position="341"/>
        <end position="362"/>
    </location>
</feature>
<dbReference type="InterPro" id="IPR036259">
    <property type="entry name" value="MFS_trans_sf"/>
</dbReference>
<evidence type="ECO:0000256" key="7">
    <source>
        <dbReference type="ARBA" id="ARBA00023136"/>
    </source>
</evidence>
<feature type="transmembrane region" description="Helical" evidence="8">
    <location>
        <begin position="105"/>
        <end position="126"/>
    </location>
</feature>
<comment type="subcellular location">
    <subcellularLocation>
        <location evidence="1">Cell membrane</location>
        <topology evidence="1">Multi-pass membrane protein</topology>
    </subcellularLocation>
</comment>
<evidence type="ECO:0000256" key="4">
    <source>
        <dbReference type="ARBA" id="ARBA00022475"/>
    </source>
</evidence>
<reference evidence="10 11" key="1">
    <citation type="submission" date="2019-03" db="EMBL/GenBank/DDBJ databases">
        <title>Genomic Encyclopedia of Type Strains, Phase IV (KMG-IV): sequencing the most valuable type-strain genomes for metagenomic binning, comparative biology and taxonomic classification.</title>
        <authorList>
            <person name="Goeker M."/>
        </authorList>
    </citation>
    <scope>NUCLEOTIDE SEQUENCE [LARGE SCALE GENOMIC DNA]</scope>
    <source>
        <strain evidence="10 11">DSM 19377</strain>
    </source>
</reference>
<dbReference type="Gene3D" id="1.20.1250.20">
    <property type="entry name" value="MFS general substrate transporter like domains"/>
    <property type="match status" value="1"/>
</dbReference>
<feature type="transmembrane region" description="Helical" evidence="8">
    <location>
        <begin position="310"/>
        <end position="329"/>
    </location>
</feature>
<feature type="transmembrane region" description="Helical" evidence="8">
    <location>
        <begin position="138"/>
        <end position="157"/>
    </location>
</feature>
<evidence type="ECO:0000313" key="10">
    <source>
        <dbReference type="EMBL" id="TCP30180.1"/>
    </source>
</evidence>
<protein>
    <submittedName>
        <fullName evidence="10">YNFM family putative membrane transporter</fullName>
    </submittedName>
</protein>
<dbReference type="RefSeq" id="WP_132744701.1">
    <property type="nucleotide sequence ID" value="NZ_SLXK01000006.1"/>
</dbReference>
<evidence type="ECO:0000256" key="3">
    <source>
        <dbReference type="ARBA" id="ARBA00022448"/>
    </source>
</evidence>
<feature type="transmembrane region" description="Helical" evidence="8">
    <location>
        <begin position="80"/>
        <end position="99"/>
    </location>
</feature>
<evidence type="ECO:0000313" key="11">
    <source>
        <dbReference type="Proteomes" id="UP000295416"/>
    </source>
</evidence>
<keyword evidence="7 8" id="KW-0472">Membrane</keyword>
<feature type="transmembrane region" description="Helical" evidence="8">
    <location>
        <begin position="12"/>
        <end position="30"/>
    </location>
</feature>
<evidence type="ECO:0000256" key="8">
    <source>
        <dbReference type="SAM" id="Phobius"/>
    </source>
</evidence>
<dbReference type="AlphaFoldDB" id="A0A4R2P5P2"/>
<dbReference type="GO" id="GO:0022857">
    <property type="term" value="F:transmembrane transporter activity"/>
    <property type="evidence" value="ECO:0007669"/>
    <property type="project" value="InterPro"/>
</dbReference>
<keyword evidence="3" id="KW-0813">Transport</keyword>
<evidence type="ECO:0000256" key="1">
    <source>
        <dbReference type="ARBA" id="ARBA00004651"/>
    </source>
</evidence>
<dbReference type="InterPro" id="IPR020846">
    <property type="entry name" value="MFS_dom"/>
</dbReference>
<feature type="transmembrane region" description="Helical" evidence="8">
    <location>
        <begin position="368"/>
        <end position="389"/>
    </location>
</feature>
<comment type="caution">
    <text evidence="10">The sequence shown here is derived from an EMBL/GenBank/DDBJ whole genome shotgun (WGS) entry which is preliminary data.</text>
</comment>
<dbReference type="SUPFAM" id="SSF103473">
    <property type="entry name" value="MFS general substrate transporter"/>
    <property type="match status" value="1"/>
</dbReference>
<name>A0A4R2P5P2_9BACL</name>
<feature type="transmembrane region" description="Helical" evidence="8">
    <location>
        <begin position="283"/>
        <end position="304"/>
    </location>
</feature>
<keyword evidence="4" id="KW-1003">Cell membrane</keyword>
<dbReference type="EMBL" id="SLXK01000006">
    <property type="protein sequence ID" value="TCP30180.1"/>
    <property type="molecule type" value="Genomic_DNA"/>
</dbReference>